<evidence type="ECO:0000313" key="11">
    <source>
        <dbReference type="Proteomes" id="UP000261600"/>
    </source>
</evidence>
<feature type="domain" description="C2H2-type" evidence="9">
    <location>
        <begin position="150"/>
        <end position="177"/>
    </location>
</feature>
<keyword evidence="3" id="KW-0677">Repeat</keyword>
<evidence type="ECO:0000256" key="6">
    <source>
        <dbReference type="ARBA" id="ARBA00023242"/>
    </source>
</evidence>
<dbReference type="FunFam" id="3.30.160.60:FF:002343">
    <property type="entry name" value="Zinc finger protein 33A"/>
    <property type="match status" value="1"/>
</dbReference>
<dbReference type="SUPFAM" id="SSF57667">
    <property type="entry name" value="beta-beta-alpha zinc fingers"/>
    <property type="match status" value="2"/>
</dbReference>
<feature type="domain" description="C2H2-type" evidence="9">
    <location>
        <begin position="122"/>
        <end position="149"/>
    </location>
</feature>
<feature type="region of interest" description="Disordered" evidence="8">
    <location>
        <begin position="44"/>
        <end position="75"/>
    </location>
</feature>
<feature type="domain" description="C2H2-type" evidence="9">
    <location>
        <begin position="94"/>
        <end position="121"/>
    </location>
</feature>
<dbReference type="PANTHER" id="PTHR23235:SF142">
    <property type="entry name" value="ZINC FINGER PROTEIN 384"/>
    <property type="match status" value="1"/>
</dbReference>
<name>A0A3Q3Q6P5_MONAL</name>
<dbReference type="SMART" id="SM00355">
    <property type="entry name" value="ZnF_C2H2"/>
    <property type="match status" value="4"/>
</dbReference>
<dbReference type="FunFam" id="3.30.160.60:FF:000478">
    <property type="entry name" value="Zinc finger protein 133"/>
    <property type="match status" value="1"/>
</dbReference>
<evidence type="ECO:0000256" key="8">
    <source>
        <dbReference type="SAM" id="MobiDB-lite"/>
    </source>
</evidence>
<evidence type="ECO:0000256" key="3">
    <source>
        <dbReference type="ARBA" id="ARBA00022737"/>
    </source>
</evidence>
<evidence type="ECO:0000256" key="4">
    <source>
        <dbReference type="ARBA" id="ARBA00022771"/>
    </source>
</evidence>
<sequence>MLVFHHNNLFVYPFVPPEVPEQYTFKEEQEVLANHQLCNQERTSSLAQENPEPPQVKEEQEEFCTSQEEEQFEQRQGTDTFLLTTYEESHMRTFKCDTCGKMFRESWDLNKHLVIHSVEKPFKCNVCGNGFNRRYNLDLHLRVHTGEKPYKCNICDKSFSSRVNMKKHLRIHTGEKPYTCSDCGKEFADSSSFKNHLRMTNVLLLTALPQESPRNALLLEECLLVTLS</sequence>
<dbReference type="InterPro" id="IPR013087">
    <property type="entry name" value="Znf_C2H2_type"/>
</dbReference>
<keyword evidence="11" id="KW-1185">Reference proteome</keyword>
<dbReference type="Gene3D" id="3.30.160.60">
    <property type="entry name" value="Classic Zinc Finger"/>
    <property type="match status" value="4"/>
</dbReference>
<dbReference type="PROSITE" id="PS00028">
    <property type="entry name" value="ZINC_FINGER_C2H2_1"/>
    <property type="match status" value="3"/>
</dbReference>
<comment type="subcellular location">
    <subcellularLocation>
        <location evidence="1">Nucleus</location>
    </subcellularLocation>
</comment>
<evidence type="ECO:0000313" key="10">
    <source>
        <dbReference type="Ensembl" id="ENSMALP00000005640.1"/>
    </source>
</evidence>
<evidence type="ECO:0000259" key="9">
    <source>
        <dbReference type="PROSITE" id="PS50157"/>
    </source>
</evidence>
<dbReference type="FunFam" id="3.30.160.60:FF:000624">
    <property type="entry name" value="zinc finger protein 697"/>
    <property type="match status" value="1"/>
</dbReference>
<feature type="compositionally biased region" description="Acidic residues" evidence="8">
    <location>
        <begin position="59"/>
        <end position="71"/>
    </location>
</feature>
<evidence type="ECO:0000256" key="1">
    <source>
        <dbReference type="ARBA" id="ARBA00004123"/>
    </source>
</evidence>
<evidence type="ECO:0000256" key="7">
    <source>
        <dbReference type="PROSITE-ProRule" id="PRU00042"/>
    </source>
</evidence>
<reference evidence="10" key="1">
    <citation type="submission" date="2025-08" db="UniProtKB">
        <authorList>
            <consortium name="Ensembl"/>
        </authorList>
    </citation>
    <scope>IDENTIFICATION</scope>
</reference>
<feature type="domain" description="C2H2-type" evidence="9">
    <location>
        <begin position="178"/>
        <end position="201"/>
    </location>
</feature>
<proteinExistence type="predicted"/>
<dbReference type="InterPro" id="IPR036236">
    <property type="entry name" value="Znf_C2H2_sf"/>
</dbReference>
<dbReference type="Pfam" id="PF00096">
    <property type="entry name" value="zf-C2H2"/>
    <property type="match status" value="4"/>
</dbReference>
<dbReference type="FunFam" id="3.30.160.60:FF:000100">
    <property type="entry name" value="Zinc finger 45-like"/>
    <property type="match status" value="1"/>
</dbReference>
<protein>
    <recommendedName>
        <fullName evidence="9">C2H2-type domain-containing protein</fullName>
    </recommendedName>
</protein>
<keyword evidence="5" id="KW-0862">Zinc</keyword>
<dbReference type="GO" id="GO:0000981">
    <property type="term" value="F:DNA-binding transcription factor activity, RNA polymerase II-specific"/>
    <property type="evidence" value="ECO:0007669"/>
    <property type="project" value="TreeGrafter"/>
</dbReference>
<keyword evidence="4 7" id="KW-0863">Zinc-finger</keyword>
<reference evidence="10" key="2">
    <citation type="submission" date="2025-09" db="UniProtKB">
        <authorList>
            <consortium name="Ensembl"/>
        </authorList>
    </citation>
    <scope>IDENTIFICATION</scope>
</reference>
<dbReference type="PROSITE" id="PS50157">
    <property type="entry name" value="ZINC_FINGER_C2H2_2"/>
    <property type="match status" value="4"/>
</dbReference>
<dbReference type="Ensembl" id="ENSMALT00000005765.1">
    <property type="protein sequence ID" value="ENSMALP00000005640.1"/>
    <property type="gene ID" value="ENSMALG00000003975.1"/>
</dbReference>
<dbReference type="GO" id="GO:0005634">
    <property type="term" value="C:nucleus"/>
    <property type="evidence" value="ECO:0007669"/>
    <property type="project" value="UniProtKB-SubCell"/>
</dbReference>
<accession>A0A3Q3Q6P5</accession>
<dbReference type="Proteomes" id="UP000261600">
    <property type="component" value="Unplaced"/>
</dbReference>
<dbReference type="PANTHER" id="PTHR23235">
    <property type="entry name" value="KRUEPPEL-LIKE TRANSCRIPTION FACTOR"/>
    <property type="match status" value="1"/>
</dbReference>
<dbReference type="AlphaFoldDB" id="A0A3Q3Q6P5"/>
<keyword evidence="2" id="KW-0479">Metal-binding</keyword>
<keyword evidence="6" id="KW-0539">Nucleus</keyword>
<evidence type="ECO:0000256" key="2">
    <source>
        <dbReference type="ARBA" id="ARBA00022723"/>
    </source>
</evidence>
<dbReference type="GO" id="GO:0008270">
    <property type="term" value="F:zinc ion binding"/>
    <property type="evidence" value="ECO:0007669"/>
    <property type="project" value="UniProtKB-KW"/>
</dbReference>
<dbReference type="GO" id="GO:0000978">
    <property type="term" value="F:RNA polymerase II cis-regulatory region sequence-specific DNA binding"/>
    <property type="evidence" value="ECO:0007669"/>
    <property type="project" value="TreeGrafter"/>
</dbReference>
<evidence type="ECO:0000256" key="5">
    <source>
        <dbReference type="ARBA" id="ARBA00022833"/>
    </source>
</evidence>
<organism evidence="10 11">
    <name type="scientific">Monopterus albus</name>
    <name type="common">Swamp eel</name>
    <dbReference type="NCBI Taxonomy" id="43700"/>
    <lineage>
        <taxon>Eukaryota</taxon>
        <taxon>Metazoa</taxon>
        <taxon>Chordata</taxon>
        <taxon>Craniata</taxon>
        <taxon>Vertebrata</taxon>
        <taxon>Euteleostomi</taxon>
        <taxon>Actinopterygii</taxon>
        <taxon>Neopterygii</taxon>
        <taxon>Teleostei</taxon>
        <taxon>Neoteleostei</taxon>
        <taxon>Acanthomorphata</taxon>
        <taxon>Anabantaria</taxon>
        <taxon>Synbranchiformes</taxon>
        <taxon>Synbranchidae</taxon>
        <taxon>Monopterus</taxon>
    </lineage>
</organism>